<keyword evidence="3" id="KW-1185">Reference proteome</keyword>
<evidence type="ECO:0000313" key="3">
    <source>
        <dbReference type="Proteomes" id="UP001524478"/>
    </source>
</evidence>
<keyword evidence="1" id="KW-0472">Membrane</keyword>
<keyword evidence="1" id="KW-0812">Transmembrane</keyword>
<evidence type="ECO:0000256" key="1">
    <source>
        <dbReference type="SAM" id="Phobius"/>
    </source>
</evidence>
<protein>
    <recommendedName>
        <fullName evidence="4">ABC-2 type transport system permease protein</fullName>
    </recommendedName>
</protein>
<organism evidence="2 3">
    <name type="scientific">Tissierella carlieri</name>
    <dbReference type="NCBI Taxonomy" id="689904"/>
    <lineage>
        <taxon>Bacteria</taxon>
        <taxon>Bacillati</taxon>
        <taxon>Bacillota</taxon>
        <taxon>Tissierellia</taxon>
        <taxon>Tissierellales</taxon>
        <taxon>Tissierellaceae</taxon>
        <taxon>Tissierella</taxon>
    </lineage>
</organism>
<comment type="caution">
    <text evidence="2">The sequence shown here is derived from an EMBL/GenBank/DDBJ whole genome shotgun (WGS) entry which is preliminary data.</text>
</comment>
<feature type="transmembrane region" description="Helical" evidence="1">
    <location>
        <begin position="154"/>
        <end position="173"/>
    </location>
</feature>
<dbReference type="EMBL" id="JANGAC010000002">
    <property type="protein sequence ID" value="MCQ4921971.1"/>
    <property type="molecule type" value="Genomic_DNA"/>
</dbReference>
<gene>
    <name evidence="2" type="ORF">NE686_02640</name>
</gene>
<feature type="transmembrane region" description="Helical" evidence="1">
    <location>
        <begin position="202"/>
        <end position="221"/>
    </location>
</feature>
<accession>A0ABT1S687</accession>
<feature type="transmembrane region" description="Helical" evidence="1">
    <location>
        <begin position="21"/>
        <end position="41"/>
    </location>
</feature>
<reference evidence="2 3" key="1">
    <citation type="submission" date="2022-06" db="EMBL/GenBank/DDBJ databases">
        <title>Isolation of gut microbiota from human fecal samples.</title>
        <authorList>
            <person name="Pamer E.G."/>
            <person name="Barat B."/>
            <person name="Waligurski E."/>
            <person name="Medina S."/>
            <person name="Paddock L."/>
            <person name="Mostad J."/>
        </authorList>
    </citation>
    <scope>NUCLEOTIDE SEQUENCE [LARGE SCALE GENOMIC DNA]</scope>
    <source>
        <strain evidence="2 3">DFI.7.95</strain>
    </source>
</reference>
<evidence type="ECO:0008006" key="4">
    <source>
        <dbReference type="Google" id="ProtNLM"/>
    </source>
</evidence>
<feature type="transmembrane region" description="Helical" evidence="1">
    <location>
        <begin position="91"/>
        <end position="113"/>
    </location>
</feature>
<feature type="transmembrane region" description="Helical" evidence="1">
    <location>
        <begin position="119"/>
        <end position="142"/>
    </location>
</feature>
<sequence>MKSIFVLGKHESKEMLKNPGTLAVLFLPILMSKMILTTIKVSGADFLLLSIWILFAQVLIGIMLAGPTVIEERETKTIDALLCSPLTFEGIVCAKGGIILIGSLIVQIVVVLINEKFSIHLISLLVPIIIGGIVFVEIGMIIGLTVKSSQSGSALSSVVMISLFLIVALYQALPKWTYNFLVLLPSIEVSEVTQRILDGKDLICMEMLLLFAWMFVLGFTIKKIGDRY</sequence>
<feature type="transmembrane region" description="Helical" evidence="1">
    <location>
        <begin position="47"/>
        <end position="70"/>
    </location>
</feature>
<evidence type="ECO:0000313" key="2">
    <source>
        <dbReference type="EMBL" id="MCQ4921971.1"/>
    </source>
</evidence>
<dbReference type="Proteomes" id="UP001524478">
    <property type="component" value="Unassembled WGS sequence"/>
</dbReference>
<dbReference type="RefSeq" id="WP_094903406.1">
    <property type="nucleotide sequence ID" value="NZ_CP172320.1"/>
</dbReference>
<keyword evidence="1" id="KW-1133">Transmembrane helix</keyword>
<proteinExistence type="predicted"/>
<name>A0ABT1S687_9FIRM</name>